<dbReference type="PANTHER" id="PTHR31293">
    <property type="entry name" value="RNI-LIKE SUPERFAMILY PROTEIN"/>
    <property type="match status" value="1"/>
</dbReference>
<dbReference type="AlphaFoldDB" id="A0A9P1A0N1"/>
<dbReference type="Gene3D" id="3.80.10.10">
    <property type="entry name" value="Ribonuclease Inhibitor"/>
    <property type="match status" value="1"/>
</dbReference>
<name>A0A9P1A0N1_CUSEU</name>
<dbReference type="PANTHER" id="PTHR31293:SF12">
    <property type="entry name" value="RNI-LIKE SUPERFAMILY PROTEIN"/>
    <property type="match status" value="1"/>
</dbReference>
<evidence type="ECO:0000313" key="4">
    <source>
        <dbReference type="Proteomes" id="UP001152484"/>
    </source>
</evidence>
<feature type="domain" description="F-box" evidence="1">
    <location>
        <begin position="7"/>
        <end position="45"/>
    </location>
</feature>
<dbReference type="InterPro" id="IPR055411">
    <property type="entry name" value="LRR_FXL15/At3g58940/PEG3-like"/>
</dbReference>
<dbReference type="Proteomes" id="UP001152484">
    <property type="component" value="Unassembled WGS sequence"/>
</dbReference>
<dbReference type="Pfam" id="PF00646">
    <property type="entry name" value="F-box"/>
    <property type="match status" value="1"/>
</dbReference>
<organism evidence="3 4">
    <name type="scientific">Cuscuta europaea</name>
    <name type="common">European dodder</name>
    <dbReference type="NCBI Taxonomy" id="41803"/>
    <lineage>
        <taxon>Eukaryota</taxon>
        <taxon>Viridiplantae</taxon>
        <taxon>Streptophyta</taxon>
        <taxon>Embryophyta</taxon>
        <taxon>Tracheophyta</taxon>
        <taxon>Spermatophyta</taxon>
        <taxon>Magnoliopsida</taxon>
        <taxon>eudicotyledons</taxon>
        <taxon>Gunneridae</taxon>
        <taxon>Pentapetalae</taxon>
        <taxon>asterids</taxon>
        <taxon>lamiids</taxon>
        <taxon>Solanales</taxon>
        <taxon>Convolvulaceae</taxon>
        <taxon>Cuscuteae</taxon>
        <taxon>Cuscuta</taxon>
        <taxon>Cuscuta subgen. Cuscuta</taxon>
    </lineage>
</organism>
<evidence type="ECO:0008006" key="5">
    <source>
        <dbReference type="Google" id="ProtNLM"/>
    </source>
</evidence>
<dbReference type="SUPFAM" id="SSF52047">
    <property type="entry name" value="RNI-like"/>
    <property type="match status" value="1"/>
</dbReference>
<dbReference type="Gene3D" id="1.20.1280.50">
    <property type="match status" value="1"/>
</dbReference>
<evidence type="ECO:0000259" key="2">
    <source>
        <dbReference type="Pfam" id="PF24758"/>
    </source>
</evidence>
<gene>
    <name evidence="3" type="ORF">CEURO_LOCUS22435</name>
</gene>
<dbReference type="EMBL" id="CAMAPE010000080">
    <property type="protein sequence ID" value="CAH9119674.1"/>
    <property type="molecule type" value="Genomic_DNA"/>
</dbReference>
<feature type="domain" description="F-box/LRR-repeat protein 15/At3g58940/PEG3-like LRR" evidence="2">
    <location>
        <begin position="111"/>
        <end position="229"/>
    </location>
</feature>
<proteinExistence type="predicted"/>
<dbReference type="InterPro" id="IPR001810">
    <property type="entry name" value="F-box_dom"/>
</dbReference>
<evidence type="ECO:0000259" key="1">
    <source>
        <dbReference type="Pfam" id="PF00646"/>
    </source>
</evidence>
<dbReference type="InterPro" id="IPR032675">
    <property type="entry name" value="LRR_dom_sf"/>
</dbReference>
<dbReference type="InterPro" id="IPR036047">
    <property type="entry name" value="F-box-like_dom_sf"/>
</dbReference>
<comment type="caution">
    <text evidence="3">The sequence shown here is derived from an EMBL/GenBank/DDBJ whole genome shotgun (WGS) entry which is preliminary data.</text>
</comment>
<evidence type="ECO:0000313" key="3">
    <source>
        <dbReference type="EMBL" id="CAH9119674.1"/>
    </source>
</evidence>
<dbReference type="InterPro" id="IPR055294">
    <property type="entry name" value="FBL60-like"/>
</dbReference>
<dbReference type="Pfam" id="PF24758">
    <property type="entry name" value="LRR_At5g56370"/>
    <property type="match status" value="1"/>
</dbReference>
<reference evidence="3" key="1">
    <citation type="submission" date="2022-07" db="EMBL/GenBank/DDBJ databases">
        <authorList>
            <person name="Macas J."/>
            <person name="Novak P."/>
            <person name="Neumann P."/>
        </authorList>
    </citation>
    <scope>NUCLEOTIDE SEQUENCE</scope>
</reference>
<keyword evidence="4" id="KW-1185">Reference proteome</keyword>
<sequence>MARRDRISQLPEEILDHILGLLRIQQAAKIAVLSTVWRDLWTTLSQLRFDYQFFAYFDKKYRQDSKYVRKSSGLYVITKILLQHKGTIRKCVIHLSHAGVLTLRSRSFDFDQWLHLVTFKGVEELHLNFEDKAYKLPSCIFLCPTLKSLHLHDFSFEPLNLPCTLPPNLTSLCFKYVDFGRSNLSNYVVDVPMLEILSFRSCKNILHFKIIARKLCCLTIKSCYRSELSLNMDLKSICTLELDSYYVETFLGTSATTGHQLQLNVLNVELLKLSGLCLQRDVETSAFLSLLCICPKLYELEISVWGTEDTTKAIDTTSKQLKKLHSVVQTCERLHILKIRSFRGFRAEMLFIKEMLASVPSLERVIFMGNYMYEYDSCKKHENMDEVLCFPRASTKVKIIFPSC</sequence>
<accession>A0A9P1A0N1</accession>
<dbReference type="OrthoDB" id="1722980at2759"/>
<dbReference type="SUPFAM" id="SSF81383">
    <property type="entry name" value="F-box domain"/>
    <property type="match status" value="1"/>
</dbReference>
<protein>
    <recommendedName>
        <fullName evidence="5">F-box domain-containing protein</fullName>
    </recommendedName>
</protein>